<proteinExistence type="predicted"/>
<keyword evidence="2" id="KW-1185">Reference proteome</keyword>
<name>A0A917YMS9_9RHOB</name>
<comment type="caution">
    <text evidence="1">The sequence shown here is derived from an EMBL/GenBank/DDBJ whole genome shotgun (WGS) entry which is preliminary data.</text>
</comment>
<sequence length="79" mass="8493">MGERGLPCCVAPAPKAHSAKLKERFSATLTSPFRAQVGKIGNAICPGAVSNPFAVVEQITTSFSSCAFMNFSRLRKTRF</sequence>
<dbReference type="EMBL" id="BMLP01000016">
    <property type="protein sequence ID" value="GGO39159.1"/>
    <property type="molecule type" value="Genomic_DNA"/>
</dbReference>
<dbReference type="Proteomes" id="UP000598196">
    <property type="component" value="Unassembled WGS sequence"/>
</dbReference>
<evidence type="ECO:0000313" key="2">
    <source>
        <dbReference type="Proteomes" id="UP000598196"/>
    </source>
</evidence>
<accession>A0A917YMS9</accession>
<evidence type="ECO:0000313" key="1">
    <source>
        <dbReference type="EMBL" id="GGO39159.1"/>
    </source>
</evidence>
<reference evidence="1 2" key="1">
    <citation type="journal article" date="2014" name="Int. J. Syst. Evol. Microbiol.">
        <title>Complete genome sequence of Corynebacterium casei LMG S-19264T (=DSM 44701T), isolated from a smear-ripened cheese.</title>
        <authorList>
            <consortium name="US DOE Joint Genome Institute (JGI-PGF)"/>
            <person name="Walter F."/>
            <person name="Albersmeier A."/>
            <person name="Kalinowski J."/>
            <person name="Ruckert C."/>
        </authorList>
    </citation>
    <scope>NUCLEOTIDE SEQUENCE [LARGE SCALE GENOMIC DNA]</scope>
    <source>
        <strain evidence="1 2">CGMCC 1.7029</strain>
    </source>
</reference>
<gene>
    <name evidence="1" type="ORF">GCM10010991_37580</name>
</gene>
<organism evidence="1 2">
    <name type="scientific">Gemmobacter aquaticus</name>
    <dbReference type="NCBI Taxonomy" id="490185"/>
    <lineage>
        <taxon>Bacteria</taxon>
        <taxon>Pseudomonadati</taxon>
        <taxon>Pseudomonadota</taxon>
        <taxon>Alphaproteobacteria</taxon>
        <taxon>Rhodobacterales</taxon>
        <taxon>Paracoccaceae</taxon>
        <taxon>Gemmobacter</taxon>
    </lineage>
</organism>
<protein>
    <submittedName>
        <fullName evidence="1">Uncharacterized protein</fullName>
    </submittedName>
</protein>
<dbReference type="AlphaFoldDB" id="A0A917YMS9"/>